<name>D5EIP6_CORAD</name>
<dbReference type="Proteomes" id="UP000000925">
    <property type="component" value="Chromosome"/>
</dbReference>
<protein>
    <submittedName>
        <fullName evidence="3">Uncharacterized protein</fullName>
    </submittedName>
</protein>
<reference evidence="3 4" key="1">
    <citation type="journal article" date="2010" name="Stand. Genomic Sci.">
        <title>Complete genome sequence of Coraliomargarita akajimensis type strain (04OKA010-24).</title>
        <authorList>
            <person name="Mavromatis K."/>
            <person name="Abt B."/>
            <person name="Brambilla E."/>
            <person name="Lapidus A."/>
            <person name="Copeland A."/>
            <person name="Deshpande S."/>
            <person name="Nolan M."/>
            <person name="Lucas S."/>
            <person name="Tice H."/>
            <person name="Cheng J.F."/>
            <person name="Han C."/>
            <person name="Detter J.C."/>
            <person name="Woyke T."/>
            <person name="Goodwin L."/>
            <person name="Pitluck S."/>
            <person name="Held B."/>
            <person name="Brettin T."/>
            <person name="Tapia R."/>
            <person name="Ivanova N."/>
            <person name="Mikhailova N."/>
            <person name="Pati A."/>
            <person name="Liolios K."/>
            <person name="Chen A."/>
            <person name="Palaniappan K."/>
            <person name="Land M."/>
            <person name="Hauser L."/>
            <person name="Chang Y.J."/>
            <person name="Jeffries C.D."/>
            <person name="Rohde M."/>
            <person name="Goker M."/>
            <person name="Bristow J."/>
            <person name="Eisen J.A."/>
            <person name="Markowitz V."/>
            <person name="Hugenholtz P."/>
            <person name="Klenk H.P."/>
            <person name="Kyrpides N.C."/>
        </authorList>
    </citation>
    <scope>NUCLEOTIDE SEQUENCE [LARGE SCALE GENOMIC DNA]</scope>
    <source>
        <strain evidence="4">DSM 45221 / IAM 15411 / JCM 23193 / KCTC 12865</strain>
    </source>
</reference>
<sequence>MSDELKELKEQRALIQRHLDWLDAQIQSAEQQAGLLSDEHSPPPSATNAPKAGASVASTPTASTDQAEADSPTDPEQTPAYTLPDQPQVKNQIVGARIGCGLIFVAGVALVLFLLFVLPNMLYEDAAPVDESPENVEEQPSDTER</sequence>
<proteinExistence type="predicted"/>
<dbReference type="STRING" id="583355.Caka_1275"/>
<evidence type="ECO:0000313" key="4">
    <source>
        <dbReference type="Proteomes" id="UP000000925"/>
    </source>
</evidence>
<keyword evidence="2" id="KW-1133">Transmembrane helix</keyword>
<evidence type="ECO:0000256" key="2">
    <source>
        <dbReference type="SAM" id="Phobius"/>
    </source>
</evidence>
<evidence type="ECO:0000256" key="1">
    <source>
        <dbReference type="SAM" id="MobiDB-lite"/>
    </source>
</evidence>
<dbReference type="AlphaFoldDB" id="D5EIP6"/>
<gene>
    <name evidence="3" type="ordered locus">Caka_1275</name>
</gene>
<keyword evidence="4" id="KW-1185">Reference proteome</keyword>
<dbReference type="EMBL" id="CP001998">
    <property type="protein sequence ID" value="ADE54295.1"/>
    <property type="molecule type" value="Genomic_DNA"/>
</dbReference>
<organism evidence="3 4">
    <name type="scientific">Coraliomargarita akajimensis (strain DSM 45221 / IAM 15411 / JCM 23193 / KCTC 12865 / 04OKA010-24)</name>
    <dbReference type="NCBI Taxonomy" id="583355"/>
    <lineage>
        <taxon>Bacteria</taxon>
        <taxon>Pseudomonadati</taxon>
        <taxon>Verrucomicrobiota</taxon>
        <taxon>Opitutia</taxon>
        <taxon>Puniceicoccales</taxon>
        <taxon>Coraliomargaritaceae</taxon>
        <taxon>Coraliomargarita</taxon>
    </lineage>
</organism>
<feature type="compositionally biased region" description="Polar residues" evidence="1">
    <location>
        <begin position="56"/>
        <end position="66"/>
    </location>
</feature>
<feature type="region of interest" description="Disordered" evidence="1">
    <location>
        <begin position="31"/>
        <end position="86"/>
    </location>
</feature>
<dbReference type="HOGENOM" id="CLU_1783593_0_0_0"/>
<feature type="transmembrane region" description="Helical" evidence="2">
    <location>
        <begin position="98"/>
        <end position="118"/>
    </location>
</feature>
<keyword evidence="2" id="KW-0472">Membrane</keyword>
<dbReference type="KEGG" id="caa:Caka_1275"/>
<accession>D5EIP6</accession>
<keyword evidence="2" id="KW-0812">Transmembrane</keyword>
<dbReference type="RefSeq" id="WP_013043017.1">
    <property type="nucleotide sequence ID" value="NC_014008.1"/>
</dbReference>
<evidence type="ECO:0000313" key="3">
    <source>
        <dbReference type="EMBL" id="ADE54295.1"/>
    </source>
</evidence>